<evidence type="ECO:0008006" key="3">
    <source>
        <dbReference type="Google" id="ProtNLM"/>
    </source>
</evidence>
<evidence type="ECO:0000313" key="2">
    <source>
        <dbReference type="Proteomes" id="UP000289738"/>
    </source>
</evidence>
<keyword evidence="2" id="KW-1185">Reference proteome</keyword>
<protein>
    <recommendedName>
        <fullName evidence="3">Oxo-4-hydroxy-4-carboxy-5-ureidoimidazoline decarboxylase domain-containing protein</fullName>
    </recommendedName>
</protein>
<organism evidence="1 2">
    <name type="scientific">Arachis hypogaea</name>
    <name type="common">Peanut</name>
    <dbReference type="NCBI Taxonomy" id="3818"/>
    <lineage>
        <taxon>Eukaryota</taxon>
        <taxon>Viridiplantae</taxon>
        <taxon>Streptophyta</taxon>
        <taxon>Embryophyta</taxon>
        <taxon>Tracheophyta</taxon>
        <taxon>Spermatophyta</taxon>
        <taxon>Magnoliopsida</taxon>
        <taxon>eudicotyledons</taxon>
        <taxon>Gunneridae</taxon>
        <taxon>Pentapetalae</taxon>
        <taxon>rosids</taxon>
        <taxon>fabids</taxon>
        <taxon>Fabales</taxon>
        <taxon>Fabaceae</taxon>
        <taxon>Papilionoideae</taxon>
        <taxon>50 kb inversion clade</taxon>
        <taxon>dalbergioids sensu lato</taxon>
        <taxon>Dalbergieae</taxon>
        <taxon>Pterocarpus clade</taxon>
        <taxon>Arachis</taxon>
    </lineage>
</organism>
<name>A0A445EDE7_ARAHY</name>
<sequence length="108" mass="12651">MQEASPFSSLEHTTSFARDLWFNKSPIMELCQFIAKYRKKFGFEFLITTGLSQEKIKEETEEIREIVQELMEEEVVTSNSSDKVVSTGHKASMINYYLNKTPKENKRF</sequence>
<dbReference type="Proteomes" id="UP000289738">
    <property type="component" value="Chromosome A02"/>
</dbReference>
<reference evidence="1 2" key="1">
    <citation type="submission" date="2019-01" db="EMBL/GenBank/DDBJ databases">
        <title>Sequencing of cultivated peanut Arachis hypogaea provides insights into genome evolution and oil improvement.</title>
        <authorList>
            <person name="Chen X."/>
        </authorList>
    </citation>
    <scope>NUCLEOTIDE SEQUENCE [LARGE SCALE GENOMIC DNA]</scope>
    <source>
        <strain evidence="2">cv. Fuhuasheng</strain>
        <tissue evidence="1">Leaves</tissue>
    </source>
</reference>
<dbReference type="EMBL" id="SDMP01000002">
    <property type="protein sequence ID" value="RYR73526.1"/>
    <property type="molecule type" value="Genomic_DNA"/>
</dbReference>
<evidence type="ECO:0000313" key="1">
    <source>
        <dbReference type="EMBL" id="RYR73526.1"/>
    </source>
</evidence>
<accession>A0A445EDE7</accession>
<comment type="caution">
    <text evidence="1">The sequence shown here is derived from an EMBL/GenBank/DDBJ whole genome shotgun (WGS) entry which is preliminary data.</text>
</comment>
<proteinExistence type="predicted"/>
<dbReference type="AlphaFoldDB" id="A0A445EDE7"/>
<gene>
    <name evidence="1" type="ORF">Ahy_A02g007903</name>
</gene>